<evidence type="ECO:0000313" key="1">
    <source>
        <dbReference type="EMBL" id="QSQ28530.1"/>
    </source>
</evidence>
<dbReference type="EMBL" id="CP071090">
    <property type="protein sequence ID" value="QSQ28530.1"/>
    <property type="molecule type" value="Genomic_DNA"/>
</dbReference>
<sequence>MENPERDLIDATLTECADLARSEVLLRHRQDFASPSPTREECNQQVTDAAGRRVSRSMQLGTEMHLEARKCAQKRLGKLRPGRFSLEPHYRYDPQSGQTKHIPDDDVEALRESGNQGELRGTLVPDVVIHTGNPLHIQAVYDFKFPCFHLDGMPKWETYPSGHPHQKFNQGEVYQAALKAPPARVVPRIGVER</sequence>
<evidence type="ECO:0008006" key="3">
    <source>
        <dbReference type="Google" id="ProtNLM"/>
    </source>
</evidence>
<protein>
    <recommendedName>
        <fullName evidence="3">Lipoprotein</fullName>
    </recommendedName>
</protein>
<proteinExistence type="predicted"/>
<evidence type="ECO:0000313" key="2">
    <source>
        <dbReference type="Proteomes" id="UP000662747"/>
    </source>
</evidence>
<name>A0ABX7PDV5_9BACT</name>
<organism evidence="1 2">
    <name type="scientific">Pyxidicoccus parkwayensis</name>
    <dbReference type="NCBI Taxonomy" id="2813578"/>
    <lineage>
        <taxon>Bacteria</taxon>
        <taxon>Pseudomonadati</taxon>
        <taxon>Myxococcota</taxon>
        <taxon>Myxococcia</taxon>
        <taxon>Myxococcales</taxon>
        <taxon>Cystobacterineae</taxon>
        <taxon>Myxococcaceae</taxon>
        <taxon>Pyxidicoccus</taxon>
    </lineage>
</organism>
<gene>
    <name evidence="1" type="ORF">JY651_44685</name>
</gene>
<reference evidence="1 2" key="1">
    <citation type="submission" date="2021-02" db="EMBL/GenBank/DDBJ databases">
        <title>De Novo genome assembly of isolated myxobacteria.</title>
        <authorList>
            <person name="Stevens D.C."/>
        </authorList>
    </citation>
    <scope>NUCLEOTIDE SEQUENCE [LARGE SCALE GENOMIC DNA]</scope>
    <source>
        <strain evidence="2">SCPEA02</strain>
    </source>
</reference>
<keyword evidence="2" id="KW-1185">Reference proteome</keyword>
<accession>A0ABX7PDV5</accession>
<dbReference type="Proteomes" id="UP000662747">
    <property type="component" value="Chromosome"/>
</dbReference>